<reference evidence="1" key="2">
    <citation type="submission" date="2022-01" db="EMBL/GenBank/DDBJ databases">
        <authorList>
            <person name="Yamashiro T."/>
            <person name="Shiraishi A."/>
            <person name="Satake H."/>
            <person name="Nakayama K."/>
        </authorList>
    </citation>
    <scope>NUCLEOTIDE SEQUENCE</scope>
</reference>
<organism evidence="1 2">
    <name type="scientific">Tanacetum coccineum</name>
    <dbReference type="NCBI Taxonomy" id="301880"/>
    <lineage>
        <taxon>Eukaryota</taxon>
        <taxon>Viridiplantae</taxon>
        <taxon>Streptophyta</taxon>
        <taxon>Embryophyta</taxon>
        <taxon>Tracheophyta</taxon>
        <taxon>Spermatophyta</taxon>
        <taxon>Magnoliopsida</taxon>
        <taxon>eudicotyledons</taxon>
        <taxon>Gunneridae</taxon>
        <taxon>Pentapetalae</taxon>
        <taxon>asterids</taxon>
        <taxon>campanulids</taxon>
        <taxon>Asterales</taxon>
        <taxon>Asteraceae</taxon>
        <taxon>Asteroideae</taxon>
        <taxon>Anthemideae</taxon>
        <taxon>Anthemidinae</taxon>
        <taxon>Tanacetum</taxon>
    </lineage>
</organism>
<dbReference type="EMBL" id="BQNB010020436">
    <property type="protein sequence ID" value="GJT95933.1"/>
    <property type="molecule type" value="Genomic_DNA"/>
</dbReference>
<proteinExistence type="predicted"/>
<dbReference type="Proteomes" id="UP001151760">
    <property type="component" value="Unassembled WGS sequence"/>
</dbReference>
<reference evidence="1" key="1">
    <citation type="journal article" date="2022" name="Int. J. Mol. Sci.">
        <title>Draft Genome of Tanacetum Coccineum: Genomic Comparison of Closely Related Tanacetum-Family Plants.</title>
        <authorList>
            <person name="Yamashiro T."/>
            <person name="Shiraishi A."/>
            <person name="Nakayama K."/>
            <person name="Satake H."/>
        </authorList>
    </citation>
    <scope>NUCLEOTIDE SEQUENCE</scope>
</reference>
<evidence type="ECO:0000313" key="1">
    <source>
        <dbReference type="EMBL" id="GJT95933.1"/>
    </source>
</evidence>
<keyword evidence="2" id="KW-1185">Reference proteome</keyword>
<name>A0ABQ5I972_9ASTR</name>
<gene>
    <name evidence="1" type="ORF">Tco_1091451</name>
</gene>
<evidence type="ECO:0008006" key="3">
    <source>
        <dbReference type="Google" id="ProtNLM"/>
    </source>
</evidence>
<comment type="caution">
    <text evidence="1">The sequence shown here is derived from an EMBL/GenBank/DDBJ whole genome shotgun (WGS) entry which is preliminary data.</text>
</comment>
<protein>
    <recommendedName>
        <fullName evidence="3">Retrotransposon protein, putative, Ty1-copia subclass</fullName>
    </recommendedName>
</protein>
<evidence type="ECO:0000313" key="2">
    <source>
        <dbReference type="Proteomes" id="UP001151760"/>
    </source>
</evidence>
<accession>A0ABQ5I972</accession>
<sequence length="112" mass="12868">MQEDRLTLNKNRCASTPGEVKRMQNVLLCFGSGSFMYAKCTDVCNIRAKSNMVFEQIPMKPHWTAVKTILKYLRNTKHMFLVYEGNPEAGLRVECYCDAGFETDRDDTKSET</sequence>